<sequence>MDTAYASALAALAGSAIGGLTSLTASWLTQRVQFTAQQRAAQLGRREELYRNFIEEASKWYADAYEHDTPKVSNLVGLYAMVSRMRVLSAPSVVEQADNVVRAIIKAYLSPNKTFRDIGEVIDDKAMNPLRDFSNACRDELSGVWNAPL</sequence>
<evidence type="ECO:0000313" key="1">
    <source>
        <dbReference type="EMBL" id="MBM7124871.1"/>
    </source>
</evidence>
<dbReference type="EMBL" id="JADIKE010000029">
    <property type="protein sequence ID" value="MBM7124871.1"/>
    <property type="molecule type" value="Genomic_DNA"/>
</dbReference>
<proteinExistence type="predicted"/>
<name>A0ABS2K0V3_9GAMM</name>
<organism evidence="1 2">
    <name type="scientific">Dyella flava</name>
    <dbReference type="NCBI Taxonomy" id="1920170"/>
    <lineage>
        <taxon>Bacteria</taxon>
        <taxon>Pseudomonadati</taxon>
        <taxon>Pseudomonadota</taxon>
        <taxon>Gammaproteobacteria</taxon>
        <taxon>Lysobacterales</taxon>
        <taxon>Rhodanobacteraceae</taxon>
        <taxon>Dyella</taxon>
    </lineage>
</organism>
<reference evidence="1" key="1">
    <citation type="submission" date="2020-10" db="EMBL/GenBank/DDBJ databases">
        <title>Phylogeny of dyella-like bacteria.</title>
        <authorList>
            <person name="Fu J."/>
        </authorList>
    </citation>
    <scope>NUCLEOTIDE SEQUENCE</scope>
    <source>
        <strain evidence="1">DHOC52</strain>
    </source>
</reference>
<protein>
    <submittedName>
        <fullName evidence="1">Uncharacterized protein</fullName>
    </submittedName>
</protein>
<comment type="caution">
    <text evidence="1">The sequence shown here is derived from an EMBL/GenBank/DDBJ whole genome shotgun (WGS) entry which is preliminary data.</text>
</comment>
<gene>
    <name evidence="1" type="ORF">ISP19_05710</name>
</gene>
<evidence type="ECO:0000313" key="2">
    <source>
        <dbReference type="Proteomes" id="UP001430149"/>
    </source>
</evidence>
<dbReference type="Proteomes" id="UP001430149">
    <property type="component" value="Unassembled WGS sequence"/>
</dbReference>
<dbReference type="RefSeq" id="WP_204680396.1">
    <property type="nucleotide sequence ID" value="NZ_BSNR01000011.1"/>
</dbReference>
<keyword evidence="2" id="KW-1185">Reference proteome</keyword>
<accession>A0ABS2K0V3</accession>